<proteinExistence type="predicted"/>
<keyword evidence="2" id="KW-1185">Reference proteome</keyword>
<sequence>MRRRRTPGGVTMSQFRLTFVSPLAPSDIQRHLILVYVVNNVCFMWRGTRYALSVVRENSQPPSVVIGEFDCVWDMSCDLNFVVQLLCVKVDDPRFVNVAIDREKNRVVNFRYKFREMFL</sequence>
<reference evidence="1 2" key="1">
    <citation type="journal article" date="2011" name="Arch. Virol.">
        <title>Genomic sequencing and analysis of Clostera anachoreta granulovirus.</title>
        <authorList>
            <person name="Liang Z."/>
            <person name="Zhang X."/>
            <person name="Yin X."/>
            <person name="Cao S."/>
            <person name="Xu F."/>
        </authorList>
    </citation>
    <scope>NUCLEOTIDE SEQUENCE [LARGE SCALE GENOMIC DNA]</scope>
    <source>
        <strain evidence="1">ClanGV-HBHN</strain>
    </source>
</reference>
<dbReference type="OrthoDB" id="27780at10239"/>
<evidence type="ECO:0000313" key="1">
    <source>
        <dbReference type="EMBL" id="AEB00315.1"/>
    </source>
</evidence>
<dbReference type="RefSeq" id="YP_004376235.1">
    <property type="nucleotide sequence ID" value="NC_015398.1"/>
</dbReference>
<protein>
    <submittedName>
        <fullName evidence="1">Uncharacterized protein</fullName>
    </submittedName>
</protein>
<dbReference type="Proteomes" id="UP000203549">
    <property type="component" value="Segment"/>
</dbReference>
<name>F4ZKQ4_9BBAC</name>
<dbReference type="KEGG" id="vg:10722908"/>
<accession>F4ZKQ4</accession>
<evidence type="ECO:0000313" key="2">
    <source>
        <dbReference type="Proteomes" id="UP000203549"/>
    </source>
</evidence>
<dbReference type="EMBL" id="HQ116624">
    <property type="protein sequence ID" value="AEB00315.1"/>
    <property type="molecule type" value="Genomic_DNA"/>
</dbReference>
<dbReference type="GeneID" id="10722908"/>
<organism evidence="1 2">
    <name type="scientific">Clostera anachoreta granulovirus</name>
    <dbReference type="NCBI Taxonomy" id="283675"/>
    <lineage>
        <taxon>Viruses</taxon>
        <taxon>Viruses incertae sedis</taxon>
        <taxon>Naldaviricetes</taxon>
        <taxon>Lefavirales</taxon>
        <taxon>Baculoviridae</taxon>
        <taxon>Betabaculovirus</taxon>
        <taxon>Betabaculovirus clanachoretae</taxon>
    </lineage>
</organism>